<dbReference type="InterPro" id="IPR016053">
    <property type="entry name" value="Haem_Oase-like"/>
</dbReference>
<dbReference type="InterPro" id="IPR016084">
    <property type="entry name" value="Haem_Oase-like_multi-hlx"/>
</dbReference>
<proteinExistence type="predicted"/>
<dbReference type="CDD" id="cd19166">
    <property type="entry name" value="HemeO-bac"/>
    <property type="match status" value="1"/>
</dbReference>
<reference evidence="2" key="1">
    <citation type="submission" date="2023-07" db="EMBL/GenBank/DDBJ databases">
        <title>Study on multiphase classification of strain Alteromonas salexigens isolated from the Yellow Sea.</title>
        <authorList>
            <person name="Sun L."/>
        </authorList>
    </citation>
    <scope>NUCLEOTIDE SEQUENCE [LARGE SCALE GENOMIC DNA]</scope>
    <source>
        <strain evidence="2">ASW11-19</strain>
    </source>
</reference>
<organism evidence="1 2">
    <name type="scientific">Alteromonas salexigens</name>
    <dbReference type="NCBI Taxonomy" id="2982530"/>
    <lineage>
        <taxon>Bacteria</taxon>
        <taxon>Pseudomonadati</taxon>
        <taxon>Pseudomonadota</taxon>
        <taxon>Gammaproteobacteria</taxon>
        <taxon>Alteromonadales</taxon>
        <taxon>Alteromonadaceae</taxon>
        <taxon>Alteromonas/Salinimonas group</taxon>
        <taxon>Alteromonas</taxon>
    </lineage>
</organism>
<name>A0ABT2VKT0_9ALTE</name>
<dbReference type="EMBL" id="JAOTJC010000006">
    <property type="protein sequence ID" value="MCU7553906.1"/>
    <property type="molecule type" value="Genomic_DNA"/>
</dbReference>
<comment type="caution">
    <text evidence="1">The sequence shown here is derived from an EMBL/GenBank/DDBJ whole genome shotgun (WGS) entry which is preliminary data.</text>
</comment>
<dbReference type="Pfam" id="PF01126">
    <property type="entry name" value="Heme_oxygenase"/>
    <property type="match status" value="1"/>
</dbReference>
<dbReference type="RefSeq" id="WP_262992604.1">
    <property type="nucleotide sequence ID" value="NZ_JAOTJC010000006.1"/>
</dbReference>
<protein>
    <submittedName>
        <fullName evidence="1">Biliverdin-producing heme oxygenase</fullName>
    </submittedName>
</protein>
<keyword evidence="2" id="KW-1185">Reference proteome</keyword>
<evidence type="ECO:0000313" key="1">
    <source>
        <dbReference type="EMBL" id="MCU7553906.1"/>
    </source>
</evidence>
<evidence type="ECO:0000313" key="2">
    <source>
        <dbReference type="Proteomes" id="UP001209257"/>
    </source>
</evidence>
<sequence length="194" mass="21487">MTIILDRLRQATAAEHTALENTPPFNALMSATFSGQQYGQVLTVLHGFHREIASAMEGLHAHPVVHMLHCDTILQALERDRTTITGPQASPFNFPLSLSACRADVLACGYVWLGSSMGGKMIARWLSQQHPHQPTAYYASLAACSKNWAEFRRYTSGIQLNESETQRCCLVAKTLFEELRSAANKLTEHLTEAS</sequence>
<dbReference type="Proteomes" id="UP001209257">
    <property type="component" value="Unassembled WGS sequence"/>
</dbReference>
<dbReference type="Gene3D" id="1.20.910.10">
    <property type="entry name" value="Heme oxygenase-like"/>
    <property type="match status" value="1"/>
</dbReference>
<accession>A0ABT2VKT0</accession>
<dbReference type="SUPFAM" id="SSF48613">
    <property type="entry name" value="Heme oxygenase-like"/>
    <property type="match status" value="1"/>
</dbReference>
<gene>
    <name evidence="1" type="ORF">OCL06_04770</name>
</gene>